<protein>
    <submittedName>
        <fullName evidence="3">Acetyltransferase</fullName>
    </submittedName>
</protein>
<evidence type="ECO:0000256" key="1">
    <source>
        <dbReference type="SAM" id="Phobius"/>
    </source>
</evidence>
<keyword evidence="1" id="KW-1133">Transmembrane helix</keyword>
<keyword evidence="3" id="KW-0808">Transferase</keyword>
<evidence type="ECO:0000259" key="2">
    <source>
        <dbReference type="Pfam" id="PF01757"/>
    </source>
</evidence>
<dbReference type="InterPro" id="IPR002656">
    <property type="entry name" value="Acyl_transf_3_dom"/>
</dbReference>
<feature type="transmembrane region" description="Helical" evidence="1">
    <location>
        <begin position="36"/>
        <end position="63"/>
    </location>
</feature>
<sequence>MSALPPSGETAPARARPPTLRAALSSSDNALNTVRLVLATLVIFGHVFPLGGFDAVVAGPFIYAGWHGAAVEGFFVISGYLILASAHRLALRAFLWRRFLRIYPGYAVALIVTAFVTAPLGTI</sequence>
<dbReference type="Proteomes" id="UP000195981">
    <property type="component" value="Unassembled WGS sequence"/>
</dbReference>
<evidence type="ECO:0000313" key="4">
    <source>
        <dbReference type="Proteomes" id="UP000195981"/>
    </source>
</evidence>
<dbReference type="AlphaFoldDB" id="A0A1X6X7J9"/>
<dbReference type="RefSeq" id="WP_159458086.1">
    <property type="nucleotide sequence ID" value="NZ_FWFG01000109.1"/>
</dbReference>
<keyword evidence="4" id="KW-1185">Reference proteome</keyword>
<dbReference type="GO" id="GO:0016747">
    <property type="term" value="F:acyltransferase activity, transferring groups other than amino-acyl groups"/>
    <property type="evidence" value="ECO:0007669"/>
    <property type="project" value="InterPro"/>
</dbReference>
<gene>
    <name evidence="3" type="ORF">FM110_12535</name>
</gene>
<organism evidence="3 4">
    <name type="scientific">Brachybacterium nesterenkovii</name>
    <dbReference type="NCBI Taxonomy" id="47847"/>
    <lineage>
        <taxon>Bacteria</taxon>
        <taxon>Bacillati</taxon>
        <taxon>Actinomycetota</taxon>
        <taxon>Actinomycetes</taxon>
        <taxon>Micrococcales</taxon>
        <taxon>Dermabacteraceae</taxon>
        <taxon>Brachybacterium</taxon>
    </lineage>
</organism>
<dbReference type="EMBL" id="FWFG01000109">
    <property type="protein sequence ID" value="SLM95294.1"/>
    <property type="molecule type" value="Genomic_DNA"/>
</dbReference>
<keyword evidence="1" id="KW-0812">Transmembrane</keyword>
<reference evidence="3 4" key="1">
    <citation type="submission" date="2017-02" db="EMBL/GenBank/DDBJ databases">
        <authorList>
            <person name="Peterson S.W."/>
        </authorList>
    </citation>
    <scope>NUCLEOTIDE SEQUENCE [LARGE SCALE GENOMIC DNA]</scope>
    <source>
        <strain evidence="3 4">CIP104813</strain>
    </source>
</reference>
<feature type="transmembrane region" description="Helical" evidence="1">
    <location>
        <begin position="69"/>
        <end position="91"/>
    </location>
</feature>
<keyword evidence="1" id="KW-0472">Membrane</keyword>
<dbReference type="OrthoDB" id="9807745at2"/>
<accession>A0A1X6X7J9</accession>
<name>A0A1X6X7J9_9MICO</name>
<dbReference type="Pfam" id="PF01757">
    <property type="entry name" value="Acyl_transf_3"/>
    <property type="match status" value="1"/>
</dbReference>
<evidence type="ECO:0000313" key="3">
    <source>
        <dbReference type="EMBL" id="SLM95294.1"/>
    </source>
</evidence>
<proteinExistence type="predicted"/>
<feature type="transmembrane region" description="Helical" evidence="1">
    <location>
        <begin position="103"/>
        <end position="121"/>
    </location>
</feature>
<feature type="domain" description="Acyltransferase 3" evidence="2">
    <location>
        <begin position="29"/>
        <end position="119"/>
    </location>
</feature>